<reference evidence="2 3" key="1">
    <citation type="submission" date="2016-10" db="EMBL/GenBank/DDBJ databases">
        <authorList>
            <person name="de Groot N.N."/>
        </authorList>
    </citation>
    <scope>NUCLEOTIDE SEQUENCE [LARGE SCALE GENOMIC DNA]</scope>
    <source>
        <strain evidence="2 3">Nv1</strain>
    </source>
</reference>
<evidence type="ECO:0000313" key="2">
    <source>
        <dbReference type="EMBL" id="SEL53167.1"/>
    </source>
</evidence>
<feature type="domain" description="HTH-like" evidence="1">
    <location>
        <begin position="38"/>
        <end position="71"/>
    </location>
</feature>
<dbReference type="STRING" id="1233.SAMN05216387_11421"/>
<dbReference type="AlphaFoldDB" id="A0A1H7R0S1"/>
<protein>
    <submittedName>
        <fullName evidence="2">Putative transposase</fullName>
    </submittedName>
</protein>
<organism evidence="2 3">
    <name type="scientific">Nitrosovibrio tenuis</name>
    <dbReference type="NCBI Taxonomy" id="1233"/>
    <lineage>
        <taxon>Bacteria</taxon>
        <taxon>Pseudomonadati</taxon>
        <taxon>Pseudomonadota</taxon>
        <taxon>Betaproteobacteria</taxon>
        <taxon>Nitrosomonadales</taxon>
        <taxon>Nitrosomonadaceae</taxon>
        <taxon>Nitrosovibrio</taxon>
    </lineage>
</organism>
<dbReference type="Proteomes" id="UP000198620">
    <property type="component" value="Unassembled WGS sequence"/>
</dbReference>
<accession>A0A1H7R0S1</accession>
<proteinExistence type="predicted"/>
<keyword evidence="3" id="KW-1185">Reference proteome</keyword>
<evidence type="ECO:0000313" key="3">
    <source>
        <dbReference type="Proteomes" id="UP000198620"/>
    </source>
</evidence>
<dbReference type="Pfam" id="PF13276">
    <property type="entry name" value="HTH_21"/>
    <property type="match status" value="1"/>
</dbReference>
<sequence length="78" mass="9116">MIERCRDAFPIRLMCRYLHVSSSGYYDWRARPLSHGAEDNQRLLERIKRIHDGSDGVMGSPRVWEELRMQASRVAAIV</sequence>
<gene>
    <name evidence="2" type="ORF">SAMN05216387_11421</name>
</gene>
<name>A0A1H7R0S1_9PROT</name>
<dbReference type="InterPro" id="IPR025948">
    <property type="entry name" value="HTH-like_dom"/>
</dbReference>
<dbReference type="EMBL" id="FOBH01000014">
    <property type="protein sequence ID" value="SEL53167.1"/>
    <property type="molecule type" value="Genomic_DNA"/>
</dbReference>
<evidence type="ECO:0000259" key="1">
    <source>
        <dbReference type="Pfam" id="PF13276"/>
    </source>
</evidence>